<dbReference type="NCBIfam" id="TIGR01509">
    <property type="entry name" value="HAD-SF-IA-v3"/>
    <property type="match status" value="1"/>
</dbReference>
<dbReference type="Proteomes" id="UP000007254">
    <property type="component" value="Chromosome"/>
</dbReference>
<dbReference type="STRING" id="869211.Spith_2179"/>
<dbReference type="NCBIfam" id="TIGR02254">
    <property type="entry name" value="YjjG_YfnB"/>
    <property type="match status" value="1"/>
</dbReference>
<keyword evidence="2" id="KW-1185">Reference proteome</keyword>
<proteinExistence type="predicted"/>
<evidence type="ECO:0000313" key="2">
    <source>
        <dbReference type="Proteomes" id="UP000007254"/>
    </source>
</evidence>
<dbReference type="SFLD" id="SFLDG01129">
    <property type="entry name" value="C1.5:_HAD__Beta-PGM__Phosphata"/>
    <property type="match status" value="1"/>
</dbReference>
<dbReference type="PANTHER" id="PTHR47478">
    <property type="match status" value="1"/>
</dbReference>
<reference evidence="1 2" key="1">
    <citation type="submission" date="2011-06" db="EMBL/GenBank/DDBJ databases">
        <title>The complete genome of Spirochaeta thermophila DSM 6578.</title>
        <authorList>
            <consortium name="US DOE Joint Genome Institute (JGI-PGF)"/>
            <person name="Lucas S."/>
            <person name="Lapidus A."/>
            <person name="Bruce D."/>
            <person name="Goodwin L."/>
            <person name="Pitluck S."/>
            <person name="Peters L."/>
            <person name="Kyrpides N."/>
            <person name="Mavromatis K."/>
            <person name="Ivanova N."/>
            <person name="Mikailova N."/>
            <person name="Pagani I."/>
            <person name="Chertkov O."/>
            <person name="Detter J.C."/>
            <person name="Tapia R."/>
            <person name="Han C."/>
            <person name="Land M."/>
            <person name="Hauser L."/>
            <person name="Markowitz V."/>
            <person name="Cheng J.-F."/>
            <person name="Hugenholtz P."/>
            <person name="Woyke T."/>
            <person name="Wu D."/>
            <person name="Spring S."/>
            <person name="Merkhoffer B."/>
            <person name="Schneider S."/>
            <person name="Klenk H.-P."/>
            <person name="Eisen J.A."/>
        </authorList>
    </citation>
    <scope>NUCLEOTIDE SEQUENCE [LARGE SCALE GENOMIC DNA]</scope>
    <source>
        <strain evidence="2">ATCC 700085 / DSM 6578 / Z-1203</strain>
    </source>
</reference>
<evidence type="ECO:0000313" key="1">
    <source>
        <dbReference type="EMBL" id="AEJ62434.1"/>
    </source>
</evidence>
<dbReference type="InterPro" id="IPR011951">
    <property type="entry name" value="HAD-SF_hydro_IA_YjjG/PynA"/>
</dbReference>
<dbReference type="InterPro" id="IPR023214">
    <property type="entry name" value="HAD_sf"/>
</dbReference>
<name>G0GFN5_WINT7</name>
<dbReference type="SFLD" id="SFLDG01135">
    <property type="entry name" value="C1.5.6:_HAD__Beta-PGM__Phospha"/>
    <property type="match status" value="1"/>
</dbReference>
<dbReference type="GO" id="GO:0008253">
    <property type="term" value="F:5'-nucleotidase activity"/>
    <property type="evidence" value="ECO:0007669"/>
    <property type="project" value="InterPro"/>
</dbReference>
<dbReference type="PANTHER" id="PTHR47478:SF1">
    <property type="entry name" value="PYRIMIDINE 5'-NUCLEOTIDASE YJJG"/>
    <property type="match status" value="1"/>
</dbReference>
<keyword evidence="1" id="KW-0378">Hydrolase</keyword>
<dbReference type="RefSeq" id="WP_014625745.1">
    <property type="nucleotide sequence ID" value="NC_017583.1"/>
</dbReference>
<protein>
    <submittedName>
        <fullName evidence="1">HAD superfamily (Subfamily IA) hydrolase, TIGR02254</fullName>
    </submittedName>
</protein>
<dbReference type="Pfam" id="PF00702">
    <property type="entry name" value="Hydrolase"/>
    <property type="match status" value="1"/>
</dbReference>
<dbReference type="InterPro" id="IPR052550">
    <property type="entry name" value="Pyrimidine_5'-ntase_YjjG"/>
</dbReference>
<dbReference type="Gene3D" id="3.40.50.1000">
    <property type="entry name" value="HAD superfamily/HAD-like"/>
    <property type="match status" value="1"/>
</dbReference>
<dbReference type="InterPro" id="IPR036412">
    <property type="entry name" value="HAD-like_sf"/>
</dbReference>
<sequence length="226" mass="25463">MGNRYRMIFFDLDGTLLDYARAEAWALEQAVRHTGLGWTPEVLERYRRTNAELWRALEQGRTDAATLTRRRFQETIPSLSDREAERLNSIYLSHLEQAGFLLPHAEETLLFLSSRYRLGALSNGFSRIQRSRLRAAGIDTYLAYVLTSEDAGTAKPDPAFFARALRDNRLRPGEALMVGDSPTSDIAGALGAGMDSCWISPGDDCPPIPRPTYRIRNLEELRTILG</sequence>
<dbReference type="AlphaFoldDB" id="G0GFN5"/>
<dbReference type="Gene3D" id="1.10.150.240">
    <property type="entry name" value="Putative phosphatase, domain 2"/>
    <property type="match status" value="1"/>
</dbReference>
<dbReference type="PRINTS" id="PR00413">
    <property type="entry name" value="HADHALOGNASE"/>
</dbReference>
<dbReference type="EMBL" id="CP002903">
    <property type="protein sequence ID" value="AEJ62434.1"/>
    <property type="molecule type" value="Genomic_DNA"/>
</dbReference>
<dbReference type="OrthoDB" id="9802350at2"/>
<accession>G0GFN5</accession>
<dbReference type="KEGG" id="stq:Spith_2179"/>
<dbReference type="InterPro" id="IPR006439">
    <property type="entry name" value="HAD-SF_hydro_IA"/>
</dbReference>
<dbReference type="SMR" id="G0GFN5"/>
<dbReference type="InterPro" id="IPR023198">
    <property type="entry name" value="PGP-like_dom2"/>
</dbReference>
<dbReference type="SUPFAM" id="SSF56784">
    <property type="entry name" value="HAD-like"/>
    <property type="match status" value="1"/>
</dbReference>
<dbReference type="SFLD" id="SFLDS00003">
    <property type="entry name" value="Haloacid_Dehalogenase"/>
    <property type="match status" value="1"/>
</dbReference>
<dbReference type="NCBIfam" id="TIGR01549">
    <property type="entry name" value="HAD-SF-IA-v1"/>
    <property type="match status" value="1"/>
</dbReference>
<organism evidence="1 2">
    <name type="scientific">Winmispira thermophila (strain ATCC 700085 / DSM 6578 / Z-1203)</name>
    <name type="common">Spirochaeta thermophila</name>
    <dbReference type="NCBI Taxonomy" id="869211"/>
    <lineage>
        <taxon>Bacteria</taxon>
        <taxon>Pseudomonadati</taxon>
        <taxon>Spirochaetota</taxon>
        <taxon>Spirochaetia</taxon>
        <taxon>Winmispirales</taxon>
        <taxon>Winmispiraceae</taxon>
        <taxon>Winmispira</taxon>
    </lineage>
</organism>
<gene>
    <name evidence="1" type="ordered locus">Spith_2179</name>
</gene>
<dbReference type="HOGENOM" id="CLU_045011_8_3_12"/>